<dbReference type="Gene3D" id="3.40.50.1820">
    <property type="entry name" value="alpha/beta hydrolase"/>
    <property type="match status" value="1"/>
</dbReference>
<feature type="transmembrane region" description="Helical" evidence="4">
    <location>
        <begin position="6"/>
        <end position="22"/>
    </location>
</feature>
<feature type="transmembrane region" description="Helical" evidence="4">
    <location>
        <begin position="29"/>
        <end position="46"/>
    </location>
</feature>
<dbReference type="PANTHER" id="PTHR10272">
    <property type="entry name" value="PLATELET-ACTIVATING FACTOR ACETYLHYDROLASE"/>
    <property type="match status" value="1"/>
</dbReference>
<keyword evidence="6" id="KW-1185">Reference proteome</keyword>
<keyword evidence="2" id="KW-0442">Lipid degradation</keyword>
<feature type="transmembrane region" description="Helical" evidence="4">
    <location>
        <begin position="77"/>
        <end position="103"/>
    </location>
</feature>
<gene>
    <name evidence="5" type="ORF">Ahu01nite_091770</name>
</gene>
<keyword evidence="4" id="KW-0472">Membrane</keyword>
<name>A0ABQ4A5G5_9ACTN</name>
<keyword evidence="4" id="KW-1133">Transmembrane helix</keyword>
<proteinExistence type="predicted"/>
<comment type="caution">
    <text evidence="5">The sequence shown here is derived from an EMBL/GenBank/DDBJ whole genome shotgun (WGS) entry which is preliminary data.</text>
</comment>
<evidence type="ECO:0008006" key="7">
    <source>
        <dbReference type="Google" id="ProtNLM"/>
    </source>
</evidence>
<dbReference type="InterPro" id="IPR029058">
    <property type="entry name" value="AB_hydrolase_fold"/>
</dbReference>
<protein>
    <recommendedName>
        <fullName evidence="7">Platelet-activating factor acetylhydrolase</fullName>
    </recommendedName>
</protein>
<evidence type="ECO:0000313" key="5">
    <source>
        <dbReference type="EMBL" id="GIE26075.1"/>
    </source>
</evidence>
<evidence type="ECO:0000256" key="3">
    <source>
        <dbReference type="ARBA" id="ARBA00023098"/>
    </source>
</evidence>
<evidence type="ECO:0000256" key="1">
    <source>
        <dbReference type="ARBA" id="ARBA00022801"/>
    </source>
</evidence>
<evidence type="ECO:0000256" key="4">
    <source>
        <dbReference type="SAM" id="Phobius"/>
    </source>
</evidence>
<dbReference type="PANTHER" id="PTHR10272:SF0">
    <property type="entry name" value="PLATELET-ACTIVATING FACTOR ACETYLHYDROLASE"/>
    <property type="match status" value="1"/>
</dbReference>
<accession>A0ABQ4A5G5</accession>
<keyword evidence="4" id="KW-0812">Transmembrane</keyword>
<dbReference type="Pfam" id="PF03403">
    <property type="entry name" value="PAF-AH_p_II"/>
    <property type="match status" value="2"/>
</dbReference>
<dbReference type="EMBL" id="BOMN01000135">
    <property type="protein sequence ID" value="GIE26075.1"/>
    <property type="molecule type" value="Genomic_DNA"/>
</dbReference>
<keyword evidence="1" id="KW-0378">Hydrolase</keyword>
<dbReference type="Proteomes" id="UP000603200">
    <property type="component" value="Unassembled WGS sequence"/>
</dbReference>
<feature type="transmembrane region" description="Helical" evidence="4">
    <location>
        <begin position="52"/>
        <end position="70"/>
    </location>
</feature>
<evidence type="ECO:0000256" key="2">
    <source>
        <dbReference type="ARBA" id="ARBA00022963"/>
    </source>
</evidence>
<organism evidence="5 6">
    <name type="scientific">Winogradskya humida</name>
    <dbReference type="NCBI Taxonomy" id="113566"/>
    <lineage>
        <taxon>Bacteria</taxon>
        <taxon>Bacillati</taxon>
        <taxon>Actinomycetota</taxon>
        <taxon>Actinomycetes</taxon>
        <taxon>Micromonosporales</taxon>
        <taxon>Micromonosporaceae</taxon>
        <taxon>Winogradskya</taxon>
    </lineage>
</organism>
<dbReference type="SUPFAM" id="SSF53474">
    <property type="entry name" value="alpha/beta-Hydrolases"/>
    <property type="match status" value="1"/>
</dbReference>
<dbReference type="RefSeq" id="WP_239159670.1">
    <property type="nucleotide sequence ID" value="NZ_BAAATV010000018.1"/>
</dbReference>
<evidence type="ECO:0000313" key="6">
    <source>
        <dbReference type="Proteomes" id="UP000603200"/>
    </source>
</evidence>
<keyword evidence="3" id="KW-0443">Lipid metabolism</keyword>
<reference evidence="5 6" key="1">
    <citation type="submission" date="2021-01" db="EMBL/GenBank/DDBJ databases">
        <title>Whole genome shotgun sequence of Actinoplanes humidus NBRC 14915.</title>
        <authorList>
            <person name="Komaki H."/>
            <person name="Tamura T."/>
        </authorList>
    </citation>
    <scope>NUCLEOTIDE SEQUENCE [LARGE SCALE GENOMIC DNA]</scope>
    <source>
        <strain evidence="5 6">NBRC 14915</strain>
    </source>
</reference>
<sequence length="449" mass="46813">MEMVAELVVVVGSVGLVVSRWLPEAVRGWVAVGAVGVVAVAGVGLAGFGVRWQVLVVLAADLLVGAGWVVRRRRGRVRWWVALPGSMVCLGLVAAGGVAGWALPVPGFPEPFGPFGVGTTVVQWSDPDRGEAATPDVGDRRVVVVQLWYPAGAVGADAPRAQYLGRDRREADIVAAGEAEYLGAPAFVLDGPPRAHTHAVFDAAPAAGGRFPVVLFSPGLGGLRTQNTAWAEDLASRGYVVAGVDHPYDSAAVVLAEGRTVRTRISDEGSGTRSDWIAVRAADLRFVLTQLGRLDDGRMDVGRVAVTGHSLGGAAAMRAAQQDARFGAVINLDGGPDPEQGPLRQPVLALTHEIRDKADADYLALLAKVLESGTATSYRLTVPGSAHLTFTDAPLYLPPVPSVVGSLGAAGSVRMTTETCAVFLDATLRGRAVDLPAVLARDGDLRVFP</sequence>